<reference evidence="3 4" key="1">
    <citation type="submission" date="2015-04" db="EMBL/GenBank/DDBJ databases">
        <authorList>
            <person name="Syromyatnikov M.Y."/>
            <person name="Popov V.N."/>
        </authorList>
    </citation>
    <scope>NUCLEOTIDE SEQUENCE [LARGE SCALE GENOMIC DNA]</scope>
    <source>
        <strain evidence="3">WF-38-12</strain>
    </source>
</reference>
<evidence type="ECO:0000313" key="3">
    <source>
        <dbReference type="EMBL" id="CRG89959.1"/>
    </source>
</evidence>
<sequence>MTAGLLYVTMQPKPSLAAAQFHDWYNNEHGPLRLRLPFFPNGFRYRATDAEPDSPYSATKHEWVALYDITNSDEFLRPPYTTLREATVKTEREKETMAQISVDRRMFDLIREWKVPDYKKLEDMDGAESRGNVLIAVCFKIKPGTEEKLNKWYNEEHIDMLAKVPGWRRSRRFVTSSVLNPPDEEKEFLALHEYAPQNGMGGPEFKAATSSDFAKDVYATVVSGRVRRVYEWYYTFGPAPRDLQSLSVDPAYTAQFSSRDGLTKTIAASQTANKRAVLESFVTTPDGVQLPFKLEGSPDPEAPLIVLVNSILSDWGIWDEFLDLFFTKPENLQKYRVLRYRPRGRASDPGDTPVTVNLLSQDIVTILDALRVRKAASVIGVSLGGATTLNLALKEPSRIQSFIACDTNSLAPPSNPTAWGERIALAESDPQAPTDAATGARLVGEKLAEATTRRWFVAESYDGGAQQARADRVKQYVFDNHLEGFKKSVQALYAYDLRDAMKTGTVPGLFAVGAGDGALPQGMKKMAEDYGVQSTRLAVVEGAGHLPMAEQPERFLQVVEGFLGEVKL</sequence>
<dbReference type="OMA" id="DWYNTEH"/>
<dbReference type="SUPFAM" id="SSF53474">
    <property type="entry name" value="alpha/beta-Hydrolases"/>
    <property type="match status" value="1"/>
</dbReference>
<evidence type="ECO:0000259" key="2">
    <source>
        <dbReference type="Pfam" id="PF12697"/>
    </source>
</evidence>
<evidence type="ECO:0000313" key="4">
    <source>
        <dbReference type="Proteomes" id="UP000054383"/>
    </source>
</evidence>
<dbReference type="Pfam" id="PF12697">
    <property type="entry name" value="Abhydrolase_6"/>
    <property type="match status" value="1"/>
</dbReference>
<evidence type="ECO:0000256" key="1">
    <source>
        <dbReference type="ARBA" id="ARBA00008645"/>
    </source>
</evidence>
<dbReference type="OrthoDB" id="2851338at2759"/>
<accession>A0A0U1M305</accession>
<dbReference type="InterPro" id="IPR029058">
    <property type="entry name" value="AB_hydrolase_fold"/>
</dbReference>
<keyword evidence="4" id="KW-1185">Reference proteome</keyword>
<comment type="similarity">
    <text evidence="1">Belongs to the AB hydrolase superfamily.</text>
</comment>
<organism evidence="3 4">
    <name type="scientific">Talaromyces islandicus</name>
    <name type="common">Penicillium islandicum</name>
    <dbReference type="NCBI Taxonomy" id="28573"/>
    <lineage>
        <taxon>Eukaryota</taxon>
        <taxon>Fungi</taxon>
        <taxon>Dikarya</taxon>
        <taxon>Ascomycota</taxon>
        <taxon>Pezizomycotina</taxon>
        <taxon>Eurotiomycetes</taxon>
        <taxon>Eurotiomycetidae</taxon>
        <taxon>Eurotiales</taxon>
        <taxon>Trichocomaceae</taxon>
        <taxon>Talaromyces</taxon>
        <taxon>Talaromyces sect. Islandici</taxon>
    </lineage>
</organism>
<gene>
    <name evidence="3" type="ORF">PISL3812_06999</name>
</gene>
<dbReference type="SUPFAM" id="SSF54909">
    <property type="entry name" value="Dimeric alpha+beta barrel"/>
    <property type="match status" value="2"/>
</dbReference>
<protein>
    <recommendedName>
        <fullName evidence="2">AB hydrolase-1 domain-containing protein</fullName>
    </recommendedName>
</protein>
<proteinExistence type="inferred from homology"/>
<dbReference type="Gene3D" id="3.40.50.1820">
    <property type="entry name" value="alpha/beta hydrolase"/>
    <property type="match status" value="1"/>
</dbReference>
<dbReference type="InterPro" id="IPR000073">
    <property type="entry name" value="AB_hydrolase_1"/>
</dbReference>
<dbReference type="STRING" id="28573.A0A0U1M305"/>
<dbReference type="AlphaFoldDB" id="A0A0U1M305"/>
<dbReference type="EMBL" id="CVMT01000007">
    <property type="protein sequence ID" value="CRG89959.1"/>
    <property type="molecule type" value="Genomic_DNA"/>
</dbReference>
<feature type="domain" description="AB hydrolase-1" evidence="2">
    <location>
        <begin position="305"/>
        <end position="557"/>
    </location>
</feature>
<dbReference type="InterPro" id="IPR011008">
    <property type="entry name" value="Dimeric_a/b-barrel"/>
</dbReference>
<name>A0A0U1M305_TALIS</name>
<dbReference type="PANTHER" id="PTHR43039">
    <property type="entry name" value="ESTERASE-RELATED"/>
    <property type="match status" value="1"/>
</dbReference>
<dbReference type="Proteomes" id="UP000054383">
    <property type="component" value="Unassembled WGS sequence"/>
</dbReference>